<evidence type="ECO:0000256" key="1">
    <source>
        <dbReference type="SAM" id="Phobius"/>
    </source>
</evidence>
<feature type="transmembrane region" description="Helical" evidence="1">
    <location>
        <begin position="7"/>
        <end position="28"/>
    </location>
</feature>
<proteinExistence type="predicted"/>
<dbReference type="AlphaFoldDB" id="A0A918TMI3"/>
<keyword evidence="3" id="KW-1185">Reference proteome</keyword>
<evidence type="ECO:0000313" key="2">
    <source>
        <dbReference type="EMBL" id="GHC52607.1"/>
    </source>
</evidence>
<dbReference type="RefSeq" id="WP_189410924.1">
    <property type="nucleotide sequence ID" value="NZ_BMYJ01000004.1"/>
</dbReference>
<name>A0A918TMI3_9RHOB</name>
<reference evidence="2" key="1">
    <citation type="journal article" date="2014" name="Int. J. Syst. Evol. Microbiol.">
        <title>Complete genome sequence of Corynebacterium casei LMG S-19264T (=DSM 44701T), isolated from a smear-ripened cheese.</title>
        <authorList>
            <consortium name="US DOE Joint Genome Institute (JGI-PGF)"/>
            <person name="Walter F."/>
            <person name="Albersmeier A."/>
            <person name="Kalinowski J."/>
            <person name="Ruckert C."/>
        </authorList>
    </citation>
    <scope>NUCLEOTIDE SEQUENCE</scope>
    <source>
        <strain evidence="2">KCTC 23310</strain>
    </source>
</reference>
<organism evidence="2 3">
    <name type="scientific">Neogemmobacter tilapiae</name>
    <dbReference type="NCBI Taxonomy" id="875041"/>
    <lineage>
        <taxon>Bacteria</taxon>
        <taxon>Pseudomonadati</taxon>
        <taxon>Pseudomonadota</taxon>
        <taxon>Alphaproteobacteria</taxon>
        <taxon>Rhodobacterales</taxon>
        <taxon>Paracoccaceae</taxon>
        <taxon>Neogemmobacter</taxon>
    </lineage>
</organism>
<dbReference type="InterPro" id="IPR011088">
    <property type="entry name" value="Phage_phiNM3_A0EWY4"/>
</dbReference>
<feature type="transmembrane region" description="Helical" evidence="1">
    <location>
        <begin position="152"/>
        <end position="172"/>
    </location>
</feature>
<reference evidence="2" key="2">
    <citation type="submission" date="2020-09" db="EMBL/GenBank/DDBJ databases">
        <authorList>
            <person name="Sun Q."/>
            <person name="Kim S."/>
        </authorList>
    </citation>
    <scope>NUCLEOTIDE SEQUENCE</scope>
    <source>
        <strain evidence="2">KCTC 23310</strain>
    </source>
</reference>
<accession>A0A918TMI3</accession>
<keyword evidence="1" id="KW-1133">Transmembrane helix</keyword>
<dbReference type="Pfam" id="PF07509">
    <property type="entry name" value="DUF1523"/>
    <property type="match status" value="1"/>
</dbReference>
<gene>
    <name evidence="2" type="ORF">GCM10007315_13890</name>
</gene>
<sequence length="221" mass="25343">MARYFRILKWVILSLMALTLVAFFHYVLPQHDVVRITDTSTQRIDMGENSLFWAAADLGTDATQTTRDVKFIATIQPNGKPMVYRNEDTGWIWPPYFKFDSYNVQAEASDLKSTAEAPKWVMITHYGWRNEWFTIFPNAVSVKAVEGPDVTVFPWVNIVILSGLLAILFMLWRMWAQFKERTIDPTIDAVDARADAMADSARGFGGRISAWLGTWRAKPRK</sequence>
<evidence type="ECO:0000313" key="3">
    <source>
        <dbReference type="Proteomes" id="UP000638981"/>
    </source>
</evidence>
<dbReference type="Proteomes" id="UP000638981">
    <property type="component" value="Unassembled WGS sequence"/>
</dbReference>
<keyword evidence="1" id="KW-0812">Transmembrane</keyword>
<dbReference type="EMBL" id="BMYJ01000004">
    <property type="protein sequence ID" value="GHC52607.1"/>
    <property type="molecule type" value="Genomic_DNA"/>
</dbReference>
<protein>
    <recommendedName>
        <fullName evidence="4">DUF1523 family protein</fullName>
    </recommendedName>
</protein>
<keyword evidence="1" id="KW-0472">Membrane</keyword>
<evidence type="ECO:0008006" key="4">
    <source>
        <dbReference type="Google" id="ProtNLM"/>
    </source>
</evidence>
<comment type="caution">
    <text evidence="2">The sequence shown here is derived from an EMBL/GenBank/DDBJ whole genome shotgun (WGS) entry which is preliminary data.</text>
</comment>